<keyword evidence="7" id="KW-1185">Reference proteome</keyword>
<protein>
    <recommendedName>
        <fullName evidence="6">EF-hand domain-containing protein</fullName>
    </recommendedName>
</protein>
<keyword evidence="4" id="KW-0677">Repeat</keyword>
<dbReference type="InterPro" id="IPR011992">
    <property type="entry name" value="EF-hand-dom_pair"/>
</dbReference>
<evidence type="ECO:0000313" key="7">
    <source>
        <dbReference type="Proteomes" id="UP000050795"/>
    </source>
</evidence>
<evidence type="ECO:0000313" key="8">
    <source>
        <dbReference type="WBParaSite" id="TREG1_121250.1"/>
    </source>
</evidence>
<dbReference type="GO" id="GO:0048306">
    <property type="term" value="F:calcium-dependent protein binding"/>
    <property type="evidence" value="ECO:0007669"/>
    <property type="project" value="UniProtKB-ARBA"/>
</dbReference>
<feature type="domain" description="EF-hand" evidence="6">
    <location>
        <begin position="69"/>
        <end position="104"/>
    </location>
</feature>
<dbReference type="PANTHER" id="PTHR46212:SF9">
    <property type="entry name" value="PROGRAMMED CELL DEATH PROTEIN 6"/>
    <property type="match status" value="1"/>
</dbReference>
<dbReference type="WBParaSite" id="TREG1_121250.1">
    <property type="protein sequence ID" value="TREG1_121250.1"/>
    <property type="gene ID" value="TREG1_121250"/>
</dbReference>
<keyword evidence="3" id="KW-0479">Metal-binding</keyword>
<dbReference type="InterPro" id="IPR051426">
    <property type="entry name" value="Peflin/Sorcin_CaBP"/>
</dbReference>
<dbReference type="CDD" id="cd16180">
    <property type="entry name" value="EFh_PEF_Group_I"/>
    <property type="match status" value="1"/>
</dbReference>
<dbReference type="SMART" id="SM00054">
    <property type="entry name" value="EFh"/>
    <property type="match status" value="4"/>
</dbReference>
<comment type="subcellular location">
    <subcellularLocation>
        <location evidence="1">Cytoplasm</location>
    </subcellularLocation>
</comment>
<dbReference type="Gene3D" id="1.10.238.10">
    <property type="entry name" value="EF-hand"/>
    <property type="match status" value="1"/>
</dbReference>
<dbReference type="InterPro" id="IPR002048">
    <property type="entry name" value="EF_hand_dom"/>
</dbReference>
<dbReference type="PANTHER" id="PTHR46212">
    <property type="entry name" value="PEFLIN"/>
    <property type="match status" value="1"/>
</dbReference>
<evidence type="ECO:0000256" key="2">
    <source>
        <dbReference type="ARBA" id="ARBA00022490"/>
    </source>
</evidence>
<dbReference type="Pfam" id="PF13499">
    <property type="entry name" value="EF-hand_7"/>
    <property type="match status" value="2"/>
</dbReference>
<dbReference type="SUPFAM" id="SSF47473">
    <property type="entry name" value="EF-hand"/>
    <property type="match status" value="1"/>
</dbReference>
<evidence type="ECO:0000256" key="4">
    <source>
        <dbReference type="ARBA" id="ARBA00022737"/>
    </source>
</evidence>
<dbReference type="GO" id="GO:0005509">
    <property type="term" value="F:calcium ion binding"/>
    <property type="evidence" value="ECO:0007669"/>
    <property type="project" value="InterPro"/>
</dbReference>
<keyword evidence="2" id="KW-0963">Cytoplasm</keyword>
<evidence type="ECO:0000256" key="3">
    <source>
        <dbReference type="ARBA" id="ARBA00022723"/>
    </source>
</evidence>
<dbReference type="GO" id="GO:0005737">
    <property type="term" value="C:cytoplasm"/>
    <property type="evidence" value="ECO:0007669"/>
    <property type="project" value="UniProtKB-SubCell"/>
</dbReference>
<name>A0AA85J0E6_TRIRE</name>
<feature type="domain" description="EF-hand" evidence="6">
    <location>
        <begin position="39"/>
        <end position="68"/>
    </location>
</feature>
<sequence>MQNQQTVRQIFERVDRNRNGYVDHTELQLALSNGIGTTFNIRTVQLMISMFDRDGNGTIDVNEFMYLFKYVQDWQECFRRYDQDKSGRIDSRELQWALSSFGYRLSPAFVQMLICRFDRNKCGQIAFDDFIYACVCLQAYGDRSFNDPVIH</sequence>
<accession>A0AA85J0E6</accession>
<evidence type="ECO:0000256" key="5">
    <source>
        <dbReference type="ARBA" id="ARBA00022837"/>
    </source>
</evidence>
<evidence type="ECO:0000259" key="6">
    <source>
        <dbReference type="PROSITE" id="PS50222"/>
    </source>
</evidence>
<dbReference type="AlphaFoldDB" id="A0AA85J0E6"/>
<reference evidence="8" key="2">
    <citation type="submission" date="2023-11" db="UniProtKB">
        <authorList>
            <consortium name="WormBaseParasite"/>
        </authorList>
    </citation>
    <scope>IDENTIFICATION</scope>
</reference>
<keyword evidence="5" id="KW-0106">Calcium</keyword>
<feature type="domain" description="EF-hand" evidence="6">
    <location>
        <begin position="2"/>
        <end position="37"/>
    </location>
</feature>
<dbReference type="PROSITE" id="PS50222">
    <property type="entry name" value="EF_HAND_2"/>
    <property type="match status" value="3"/>
</dbReference>
<organism evidence="7 8">
    <name type="scientific">Trichobilharzia regenti</name>
    <name type="common">Nasal bird schistosome</name>
    <dbReference type="NCBI Taxonomy" id="157069"/>
    <lineage>
        <taxon>Eukaryota</taxon>
        <taxon>Metazoa</taxon>
        <taxon>Spiralia</taxon>
        <taxon>Lophotrochozoa</taxon>
        <taxon>Platyhelminthes</taxon>
        <taxon>Trematoda</taxon>
        <taxon>Digenea</taxon>
        <taxon>Strigeidida</taxon>
        <taxon>Schistosomatoidea</taxon>
        <taxon>Schistosomatidae</taxon>
        <taxon>Trichobilharzia</taxon>
    </lineage>
</organism>
<dbReference type="InterPro" id="IPR018247">
    <property type="entry name" value="EF_Hand_1_Ca_BS"/>
</dbReference>
<dbReference type="PROSITE" id="PS00018">
    <property type="entry name" value="EF_HAND_1"/>
    <property type="match status" value="2"/>
</dbReference>
<proteinExistence type="predicted"/>
<reference evidence="7" key="1">
    <citation type="submission" date="2022-06" db="EMBL/GenBank/DDBJ databases">
        <authorList>
            <person name="Berger JAMES D."/>
            <person name="Berger JAMES D."/>
        </authorList>
    </citation>
    <scope>NUCLEOTIDE SEQUENCE [LARGE SCALE GENOMIC DNA]</scope>
</reference>
<evidence type="ECO:0000256" key="1">
    <source>
        <dbReference type="ARBA" id="ARBA00004496"/>
    </source>
</evidence>
<dbReference type="Proteomes" id="UP000050795">
    <property type="component" value="Unassembled WGS sequence"/>
</dbReference>